<keyword evidence="3" id="KW-1185">Reference proteome</keyword>
<feature type="region of interest" description="Disordered" evidence="1">
    <location>
        <begin position="1"/>
        <end position="59"/>
    </location>
</feature>
<feature type="compositionally biased region" description="Basic and acidic residues" evidence="1">
    <location>
        <begin position="37"/>
        <end position="59"/>
    </location>
</feature>
<accession>A0A8T3B7B8</accession>
<name>A0A8T3B7B8_DENNO</name>
<feature type="compositionally biased region" description="Basic and acidic residues" evidence="1">
    <location>
        <begin position="1"/>
        <end position="10"/>
    </location>
</feature>
<reference evidence="2" key="1">
    <citation type="journal article" date="2022" name="Front. Genet.">
        <title>Chromosome-Scale Assembly of the Dendrobium nobile Genome Provides Insights Into the Molecular Mechanism of the Biosynthesis of the Medicinal Active Ingredient of Dendrobium.</title>
        <authorList>
            <person name="Xu Q."/>
            <person name="Niu S.-C."/>
            <person name="Li K.-L."/>
            <person name="Zheng P.-J."/>
            <person name="Zhang X.-J."/>
            <person name="Jia Y."/>
            <person name="Liu Y."/>
            <person name="Niu Y.-X."/>
            <person name="Yu L.-H."/>
            <person name="Chen D.-F."/>
            <person name="Zhang G.-Q."/>
        </authorList>
    </citation>
    <scope>NUCLEOTIDE SEQUENCE</scope>
    <source>
        <tissue evidence="2">Leaf</tissue>
    </source>
</reference>
<sequence>MREHDQKNLRVQDTSTKSGAGSCSSGTLSTRTPSVSRRREDEKHLSGLGDQIHDLRADV</sequence>
<protein>
    <submittedName>
        <fullName evidence="2">Uncharacterized protein</fullName>
    </submittedName>
</protein>
<evidence type="ECO:0000313" key="2">
    <source>
        <dbReference type="EMBL" id="KAI0507277.1"/>
    </source>
</evidence>
<organism evidence="2 3">
    <name type="scientific">Dendrobium nobile</name>
    <name type="common">Orchid</name>
    <dbReference type="NCBI Taxonomy" id="94219"/>
    <lineage>
        <taxon>Eukaryota</taxon>
        <taxon>Viridiplantae</taxon>
        <taxon>Streptophyta</taxon>
        <taxon>Embryophyta</taxon>
        <taxon>Tracheophyta</taxon>
        <taxon>Spermatophyta</taxon>
        <taxon>Magnoliopsida</taxon>
        <taxon>Liliopsida</taxon>
        <taxon>Asparagales</taxon>
        <taxon>Orchidaceae</taxon>
        <taxon>Epidendroideae</taxon>
        <taxon>Malaxideae</taxon>
        <taxon>Dendrobiinae</taxon>
        <taxon>Dendrobium</taxon>
    </lineage>
</organism>
<dbReference type="AlphaFoldDB" id="A0A8T3B7B8"/>
<dbReference type="EMBL" id="JAGYWB010000010">
    <property type="protein sequence ID" value="KAI0507277.1"/>
    <property type="molecule type" value="Genomic_DNA"/>
</dbReference>
<proteinExistence type="predicted"/>
<gene>
    <name evidence="2" type="ORF">KFK09_013399</name>
</gene>
<evidence type="ECO:0000256" key="1">
    <source>
        <dbReference type="SAM" id="MobiDB-lite"/>
    </source>
</evidence>
<feature type="compositionally biased region" description="Polar residues" evidence="1">
    <location>
        <begin position="11"/>
        <end position="35"/>
    </location>
</feature>
<evidence type="ECO:0000313" key="3">
    <source>
        <dbReference type="Proteomes" id="UP000829196"/>
    </source>
</evidence>
<comment type="caution">
    <text evidence="2">The sequence shown here is derived from an EMBL/GenBank/DDBJ whole genome shotgun (WGS) entry which is preliminary data.</text>
</comment>
<dbReference type="Proteomes" id="UP000829196">
    <property type="component" value="Unassembled WGS sequence"/>
</dbReference>